<evidence type="ECO:0000256" key="3">
    <source>
        <dbReference type="ARBA" id="ARBA00022692"/>
    </source>
</evidence>
<dbReference type="CDD" id="cd06580">
    <property type="entry name" value="TM_PBP1_transp_TpRbsC_like"/>
    <property type="match status" value="1"/>
</dbReference>
<dbReference type="GO" id="GO:0022857">
    <property type="term" value="F:transmembrane transporter activity"/>
    <property type="evidence" value="ECO:0007669"/>
    <property type="project" value="InterPro"/>
</dbReference>
<evidence type="ECO:0000313" key="8">
    <source>
        <dbReference type="Proteomes" id="UP001241537"/>
    </source>
</evidence>
<keyword evidence="8" id="KW-1185">Reference proteome</keyword>
<dbReference type="Pfam" id="PF02653">
    <property type="entry name" value="BPD_transp_2"/>
    <property type="match status" value="1"/>
</dbReference>
<dbReference type="PANTHER" id="PTHR47089:SF1">
    <property type="entry name" value="GUANOSINE ABC TRANSPORTER PERMEASE PROTEIN NUPP"/>
    <property type="match status" value="1"/>
</dbReference>
<feature type="transmembrane region" description="Helical" evidence="6">
    <location>
        <begin position="21"/>
        <end position="46"/>
    </location>
</feature>
<dbReference type="PANTHER" id="PTHR47089">
    <property type="entry name" value="ABC TRANSPORTER, PERMEASE PROTEIN"/>
    <property type="match status" value="1"/>
</dbReference>
<organism evidence="7 8">
    <name type="scientific">Moryella indoligenes</name>
    <dbReference type="NCBI Taxonomy" id="371674"/>
    <lineage>
        <taxon>Bacteria</taxon>
        <taxon>Bacillati</taxon>
        <taxon>Bacillota</taxon>
        <taxon>Clostridia</taxon>
        <taxon>Lachnospirales</taxon>
        <taxon>Lachnospiraceae</taxon>
        <taxon>Moryella</taxon>
    </lineage>
</organism>
<feature type="transmembrane region" description="Helical" evidence="6">
    <location>
        <begin position="209"/>
        <end position="227"/>
    </location>
</feature>
<keyword evidence="7" id="KW-0813">Transport</keyword>
<dbReference type="EMBL" id="JAUSTO010000003">
    <property type="protein sequence ID" value="MDQ0151963.1"/>
    <property type="molecule type" value="Genomic_DNA"/>
</dbReference>
<feature type="transmembrane region" description="Helical" evidence="6">
    <location>
        <begin position="339"/>
        <end position="357"/>
    </location>
</feature>
<comment type="caution">
    <text evidence="7">The sequence shown here is derived from an EMBL/GenBank/DDBJ whole genome shotgun (WGS) entry which is preliminary data.</text>
</comment>
<feature type="transmembrane region" description="Helical" evidence="6">
    <location>
        <begin position="94"/>
        <end position="113"/>
    </location>
</feature>
<evidence type="ECO:0000256" key="2">
    <source>
        <dbReference type="ARBA" id="ARBA00022475"/>
    </source>
</evidence>
<feature type="transmembrane region" description="Helical" evidence="6">
    <location>
        <begin position="256"/>
        <end position="276"/>
    </location>
</feature>
<keyword evidence="7" id="KW-0762">Sugar transport</keyword>
<keyword evidence="4 6" id="KW-1133">Transmembrane helix</keyword>
<dbReference type="InterPro" id="IPR001851">
    <property type="entry name" value="ABC_transp_permease"/>
</dbReference>
<evidence type="ECO:0000256" key="6">
    <source>
        <dbReference type="SAM" id="Phobius"/>
    </source>
</evidence>
<dbReference type="Proteomes" id="UP001241537">
    <property type="component" value="Unassembled WGS sequence"/>
</dbReference>
<keyword evidence="2" id="KW-1003">Cell membrane</keyword>
<name>A0AAE3V953_9FIRM</name>
<dbReference type="AlphaFoldDB" id="A0AAE3V953"/>
<gene>
    <name evidence="7" type="ORF">J2S20_000645</name>
</gene>
<sequence>MNNREPLFHMTKRNQISFAKICLIHMAALALALVVCAAVIVAVTQVNPFGVYGALYAGAVGNARRFWVTVRETVILLLIAVGLTPAFRMRFWNIGAEGQILMGGMLSAALMIYCGDRLPGFLLIAAMLVTSALAGMLWGLIPAYFKARYNTNETLFTLMLNYVAMQLVTFAICFWENPKGSNSVGTINQKSHAGWFPAIGGSGFAGGQYILSCLIVLLVTLLVFFYLRRSKQGFEISVVGSSQNTARYAGIDVPRVILRTMAISGAICGLAGAVIVGGSSHTLSTSTANGRGFTAIIVAWMANFNPLFMLLISGLLIFMQQGAVQIASQYKLNQNFSDIITGIILFFLIGCEFFIRYKIQFRKKEVQ</sequence>
<evidence type="ECO:0000256" key="5">
    <source>
        <dbReference type="ARBA" id="ARBA00023136"/>
    </source>
</evidence>
<reference evidence="7" key="1">
    <citation type="submission" date="2023-07" db="EMBL/GenBank/DDBJ databases">
        <title>Genomic Encyclopedia of Type Strains, Phase IV (KMG-IV): sequencing the most valuable type-strain genomes for metagenomic binning, comparative biology and taxonomic classification.</title>
        <authorList>
            <person name="Goeker M."/>
        </authorList>
    </citation>
    <scope>NUCLEOTIDE SEQUENCE</scope>
    <source>
        <strain evidence="7">DSM 19659</strain>
    </source>
</reference>
<evidence type="ECO:0000256" key="1">
    <source>
        <dbReference type="ARBA" id="ARBA00004651"/>
    </source>
</evidence>
<keyword evidence="3 6" id="KW-0812">Transmembrane</keyword>
<protein>
    <submittedName>
        <fullName evidence="7">Simple sugar transport system permease protein</fullName>
    </submittedName>
</protein>
<feature type="transmembrane region" description="Helical" evidence="6">
    <location>
        <begin position="296"/>
        <end position="318"/>
    </location>
</feature>
<feature type="transmembrane region" description="Helical" evidence="6">
    <location>
        <begin position="155"/>
        <end position="175"/>
    </location>
</feature>
<feature type="transmembrane region" description="Helical" evidence="6">
    <location>
        <begin position="66"/>
        <end position="87"/>
    </location>
</feature>
<dbReference type="GO" id="GO:0005886">
    <property type="term" value="C:plasma membrane"/>
    <property type="evidence" value="ECO:0007669"/>
    <property type="project" value="UniProtKB-SubCell"/>
</dbReference>
<proteinExistence type="predicted"/>
<evidence type="ECO:0000256" key="4">
    <source>
        <dbReference type="ARBA" id="ARBA00022989"/>
    </source>
</evidence>
<accession>A0AAE3V953</accession>
<evidence type="ECO:0000313" key="7">
    <source>
        <dbReference type="EMBL" id="MDQ0151963.1"/>
    </source>
</evidence>
<dbReference type="RefSeq" id="WP_106611614.1">
    <property type="nucleotide sequence ID" value="NZ_JAUSTO010000003.1"/>
</dbReference>
<feature type="transmembrane region" description="Helical" evidence="6">
    <location>
        <begin position="119"/>
        <end position="143"/>
    </location>
</feature>
<comment type="subcellular location">
    <subcellularLocation>
        <location evidence="1">Cell membrane</location>
        <topology evidence="1">Multi-pass membrane protein</topology>
    </subcellularLocation>
</comment>
<keyword evidence="5 6" id="KW-0472">Membrane</keyword>